<dbReference type="RefSeq" id="WP_137100361.1">
    <property type="nucleotide sequence ID" value="NZ_CP039865.1"/>
</dbReference>
<dbReference type="InterPro" id="IPR009875">
    <property type="entry name" value="PilZ_domain"/>
</dbReference>
<name>A0A4D7QGQ8_9HYPH</name>
<gene>
    <name evidence="2" type="ORF">E8L99_15305</name>
</gene>
<protein>
    <submittedName>
        <fullName evidence="2">PilZ domain-containing protein</fullName>
    </submittedName>
</protein>
<evidence type="ECO:0000313" key="3">
    <source>
        <dbReference type="Proteomes" id="UP000298588"/>
    </source>
</evidence>
<keyword evidence="3" id="KW-1185">Reference proteome</keyword>
<dbReference type="Pfam" id="PF07238">
    <property type="entry name" value="PilZ"/>
    <property type="match status" value="1"/>
</dbReference>
<proteinExistence type="predicted"/>
<dbReference type="OrthoDB" id="7991169at2"/>
<dbReference type="EMBL" id="CP039865">
    <property type="protein sequence ID" value="QCK87030.1"/>
    <property type="molecule type" value="Genomic_DNA"/>
</dbReference>
<dbReference type="KEGG" id="paqt:E8L99_15305"/>
<accession>A0A4D7QGQ8</accession>
<feature type="domain" description="PilZ" evidence="1">
    <location>
        <begin position="143"/>
        <end position="211"/>
    </location>
</feature>
<dbReference type="AlphaFoldDB" id="A0A4D7QGQ8"/>
<evidence type="ECO:0000259" key="1">
    <source>
        <dbReference type="Pfam" id="PF07238"/>
    </source>
</evidence>
<reference evidence="2 3" key="1">
    <citation type="submission" date="2019-04" db="EMBL/GenBank/DDBJ databases">
        <title>Phreatobacter aquaticus sp. nov.</title>
        <authorList>
            <person name="Choi A."/>
            <person name="Baek K."/>
        </authorList>
    </citation>
    <scope>NUCLEOTIDE SEQUENCE [LARGE SCALE GENOMIC DNA]</scope>
    <source>
        <strain evidence="2 3">NMCR1094</strain>
    </source>
</reference>
<evidence type="ECO:0000313" key="2">
    <source>
        <dbReference type="EMBL" id="QCK87030.1"/>
    </source>
</evidence>
<dbReference type="Proteomes" id="UP000298588">
    <property type="component" value="Chromosome"/>
</dbReference>
<sequence>MHRDNDPRSDIGDFVSVERRAEVRVIMSLPGTYSLASSRDEAGRRREFRCRVINMSSKAAMIACPVKGPVGDRAIVYVSAFGKLSGRIIRVLEGGFVMSLVMTDDARQRLFGQLAWMEDHKNHDTHDMRLHARVVPRDPFSMLTFADGGVLSCLIMDMSATGAAISADIVPEIGTLLIVGRLRARVCRHFPEGFAVEFLDTIEPASLERLLLQK</sequence>
<organism evidence="2 3">
    <name type="scientific">Phreatobacter aquaticus</name>
    <dbReference type="NCBI Taxonomy" id="2570229"/>
    <lineage>
        <taxon>Bacteria</taxon>
        <taxon>Pseudomonadati</taxon>
        <taxon>Pseudomonadota</taxon>
        <taxon>Alphaproteobacteria</taxon>
        <taxon>Hyphomicrobiales</taxon>
        <taxon>Phreatobacteraceae</taxon>
        <taxon>Phreatobacter</taxon>
    </lineage>
</organism>
<dbReference type="GO" id="GO:0035438">
    <property type="term" value="F:cyclic-di-GMP binding"/>
    <property type="evidence" value="ECO:0007669"/>
    <property type="project" value="InterPro"/>
</dbReference>